<keyword evidence="1" id="KW-0472">Membrane</keyword>
<dbReference type="AlphaFoldDB" id="A0A078AXU9"/>
<organism evidence="2 3">
    <name type="scientific">Stylonychia lemnae</name>
    <name type="common">Ciliate</name>
    <dbReference type="NCBI Taxonomy" id="5949"/>
    <lineage>
        <taxon>Eukaryota</taxon>
        <taxon>Sar</taxon>
        <taxon>Alveolata</taxon>
        <taxon>Ciliophora</taxon>
        <taxon>Intramacronucleata</taxon>
        <taxon>Spirotrichea</taxon>
        <taxon>Stichotrichia</taxon>
        <taxon>Sporadotrichida</taxon>
        <taxon>Oxytrichidae</taxon>
        <taxon>Stylonychinae</taxon>
        <taxon>Stylonychia</taxon>
    </lineage>
</organism>
<evidence type="ECO:0008006" key="4">
    <source>
        <dbReference type="Google" id="ProtNLM"/>
    </source>
</evidence>
<sequence length="309" mass="35631">MMSTDSVCSIVSEKVINRTYNSTQTIYKYQLLPIQIYKATQQQYEKITEGKQCLKKPFQETIESFTMIAVDWLVFTFFIILNLFRATAIIVLNSIMSMPMLMGLKFTLILLCIFLELAITGVCFPLIILTSHDDCVKSGLTIDYSLGNIEDILSWFFSNLWVHIIIVSMIIIFMFFAFTNEKFKARFLHFTVGLDQNNVEMQKLANELSTKSTFIWTFFSTFIISSIIAILTLLILEGAILQFLIFYSQHKYQVILAKVQIWEAVILVVFAIISYIVRRCRSRFGYQSYDATMNEYELSAGVAKETLAV</sequence>
<keyword evidence="3" id="KW-1185">Reference proteome</keyword>
<keyword evidence="1" id="KW-1133">Transmembrane helix</keyword>
<proteinExistence type="predicted"/>
<dbReference type="Proteomes" id="UP000039865">
    <property type="component" value="Unassembled WGS sequence"/>
</dbReference>
<feature type="transmembrane region" description="Helical" evidence="1">
    <location>
        <begin position="108"/>
        <end position="132"/>
    </location>
</feature>
<dbReference type="EMBL" id="CCKQ01015066">
    <property type="protein sequence ID" value="CDW86876.1"/>
    <property type="molecule type" value="Genomic_DNA"/>
</dbReference>
<name>A0A078AXU9_STYLE</name>
<feature type="transmembrane region" description="Helical" evidence="1">
    <location>
        <begin position="152"/>
        <end position="178"/>
    </location>
</feature>
<protein>
    <recommendedName>
        <fullName evidence="4">Transmembrane protein</fullName>
    </recommendedName>
</protein>
<feature type="transmembrane region" description="Helical" evidence="1">
    <location>
        <begin position="259"/>
        <end position="277"/>
    </location>
</feature>
<evidence type="ECO:0000256" key="1">
    <source>
        <dbReference type="SAM" id="Phobius"/>
    </source>
</evidence>
<feature type="transmembrane region" description="Helical" evidence="1">
    <location>
        <begin position="72"/>
        <end position="96"/>
    </location>
</feature>
<reference evidence="2 3" key="1">
    <citation type="submission" date="2014-06" db="EMBL/GenBank/DDBJ databases">
        <authorList>
            <person name="Swart Estienne"/>
        </authorList>
    </citation>
    <scope>NUCLEOTIDE SEQUENCE [LARGE SCALE GENOMIC DNA]</scope>
    <source>
        <strain evidence="2 3">130c</strain>
    </source>
</reference>
<dbReference type="InParanoid" id="A0A078AXU9"/>
<accession>A0A078AXU9</accession>
<gene>
    <name evidence="2" type="primary">Contig2075.g2233</name>
    <name evidence="2" type="ORF">STYLEM_15976</name>
</gene>
<feature type="transmembrane region" description="Helical" evidence="1">
    <location>
        <begin position="214"/>
        <end position="247"/>
    </location>
</feature>
<keyword evidence="1" id="KW-0812">Transmembrane</keyword>
<evidence type="ECO:0000313" key="3">
    <source>
        <dbReference type="Proteomes" id="UP000039865"/>
    </source>
</evidence>
<evidence type="ECO:0000313" key="2">
    <source>
        <dbReference type="EMBL" id="CDW86876.1"/>
    </source>
</evidence>